<organism evidence="1 2">
    <name type="scientific">Panagrolaimus sp. ES5</name>
    <dbReference type="NCBI Taxonomy" id="591445"/>
    <lineage>
        <taxon>Eukaryota</taxon>
        <taxon>Metazoa</taxon>
        <taxon>Ecdysozoa</taxon>
        <taxon>Nematoda</taxon>
        <taxon>Chromadorea</taxon>
        <taxon>Rhabditida</taxon>
        <taxon>Tylenchina</taxon>
        <taxon>Panagrolaimomorpha</taxon>
        <taxon>Panagrolaimoidea</taxon>
        <taxon>Panagrolaimidae</taxon>
        <taxon>Panagrolaimus</taxon>
    </lineage>
</organism>
<proteinExistence type="predicted"/>
<evidence type="ECO:0000313" key="2">
    <source>
        <dbReference type="WBParaSite" id="ES5_v2.g16833.t1"/>
    </source>
</evidence>
<dbReference type="WBParaSite" id="ES5_v2.g16833.t1">
    <property type="protein sequence ID" value="ES5_v2.g16833.t1"/>
    <property type="gene ID" value="ES5_v2.g16833"/>
</dbReference>
<protein>
    <submittedName>
        <fullName evidence="2">Homeobox domain-containing protein</fullName>
    </submittedName>
</protein>
<reference evidence="2" key="1">
    <citation type="submission" date="2022-11" db="UniProtKB">
        <authorList>
            <consortium name="WormBaseParasite"/>
        </authorList>
    </citation>
    <scope>IDENTIFICATION</scope>
</reference>
<accession>A0AC34FIP9</accession>
<evidence type="ECO:0000313" key="1">
    <source>
        <dbReference type="Proteomes" id="UP000887579"/>
    </source>
</evidence>
<sequence length="254" mass="28936">MPRDFNFAINRLLEQGDDKSSSKNGMDLSASGPCSSNNSLSTAAINGNPFSLSPFLASAVNQQNPLFRNPHFMLSNMVSNDSSKKDDEQLSESPESQSPPPESCDNNAPKTSNETPQWLNYFNLASQLVGSRPPQMMPVPEWNTRLPWLYPCLQKTQQKRKGGQIRFTNEQTDVLEQTFVSFKYLSNNERKKLAKSLSLSERQVKTWFQNRRAKWRRVRKDDDDDGHDIPGASARSLTQFSMEGFPHHNSYKWN</sequence>
<dbReference type="Proteomes" id="UP000887579">
    <property type="component" value="Unplaced"/>
</dbReference>
<name>A0AC34FIP9_9BILA</name>